<proteinExistence type="predicted"/>
<dbReference type="Proteomes" id="UP000095282">
    <property type="component" value="Unplaced"/>
</dbReference>
<feature type="compositionally biased region" description="Polar residues" evidence="1">
    <location>
        <begin position="563"/>
        <end position="583"/>
    </location>
</feature>
<protein>
    <submittedName>
        <fullName evidence="3">ANK_REP_REGION domain-containing protein</fullName>
    </submittedName>
</protein>
<dbReference type="WBParaSite" id="Csp11.Scaffold629.g13278.t2">
    <property type="protein sequence ID" value="Csp11.Scaffold629.g13278.t2"/>
    <property type="gene ID" value="Csp11.Scaffold629.g13278"/>
</dbReference>
<reference evidence="3" key="1">
    <citation type="submission" date="2016-11" db="UniProtKB">
        <authorList>
            <consortium name="WormBaseParasite"/>
        </authorList>
    </citation>
    <scope>IDENTIFICATION</scope>
</reference>
<organism evidence="2 3">
    <name type="scientific">Caenorhabditis tropicalis</name>
    <dbReference type="NCBI Taxonomy" id="1561998"/>
    <lineage>
        <taxon>Eukaryota</taxon>
        <taxon>Metazoa</taxon>
        <taxon>Ecdysozoa</taxon>
        <taxon>Nematoda</taxon>
        <taxon>Chromadorea</taxon>
        <taxon>Rhabditida</taxon>
        <taxon>Rhabditina</taxon>
        <taxon>Rhabditomorpha</taxon>
        <taxon>Rhabditoidea</taxon>
        <taxon>Rhabditidae</taxon>
        <taxon>Peloderinae</taxon>
        <taxon>Caenorhabditis</taxon>
    </lineage>
</organism>
<feature type="region of interest" description="Disordered" evidence="1">
    <location>
        <begin position="507"/>
        <end position="583"/>
    </location>
</feature>
<keyword evidence="2" id="KW-1185">Reference proteome</keyword>
<feature type="region of interest" description="Disordered" evidence="1">
    <location>
        <begin position="1"/>
        <end position="60"/>
    </location>
</feature>
<sequence length="583" mass="67213">MDTDDDIDEDNRSSIMMFPNESELGDEREEEEEQIEEEEDDDICLGPSQEGRRTDGRASREDVVVDLEEAEIGELEEPVTQNHAHRLVQNNELAGRRMINFDRNEVYMEAICQIKKWRPTIVRLPSNGSTIHDAIMQLIDDTVKKMLLRIDREIILEELSRNFSLHKVMMAVYTKLDTGKVEKTKIVMNLVLSKIPLEILSVRNHGRLSTLLHVAITTRLGALARRMVRLGSPLHLINQEFLTPVDFCIVNGQLENFELCLQYGGTFHYILQGFLEGTYNDSLRYLLWTNPTEIANEFLRIARSANNKMREECVRIRQELGPLMAELDESVIVSFPRGHLTSTGNKQTLQFMIPNEWTNPDQFHSFQFAMFVIPMAFNHRINRFCGSPNVPRMRTKPALCRTECELVNIQNRRTIFFDCTEALKRHFGNVERSRMSPPIWRSQPSGPTLEGLTSTYYENTVHVPFHKRVCTVTLDFAVDEVYSFVTCQIIRYRKNLNVQQPQQLPCTSNYQPSTSSQQPSTSNHQPRYSYNQQSTSNYQPSASNQQPSTSSQQPSTSNHQPRYSYNQPTTSTMRSGFSTNHNL</sequence>
<feature type="compositionally biased region" description="Polar residues" evidence="1">
    <location>
        <begin position="528"/>
        <end position="538"/>
    </location>
</feature>
<name>A0A1I7TZ90_9PELO</name>
<evidence type="ECO:0000313" key="3">
    <source>
        <dbReference type="WBParaSite" id="Csp11.Scaffold629.g13278.t2"/>
    </source>
</evidence>
<feature type="compositionally biased region" description="Basic and acidic residues" evidence="1">
    <location>
        <begin position="50"/>
        <end position="60"/>
    </location>
</feature>
<evidence type="ECO:0000256" key="1">
    <source>
        <dbReference type="SAM" id="MobiDB-lite"/>
    </source>
</evidence>
<dbReference type="STRING" id="1561998.A0A1I7TZ90"/>
<accession>A0A1I7TZ90</accession>
<dbReference type="AlphaFoldDB" id="A0A1I7TZ90"/>
<evidence type="ECO:0000313" key="2">
    <source>
        <dbReference type="Proteomes" id="UP000095282"/>
    </source>
</evidence>
<feature type="compositionally biased region" description="Acidic residues" evidence="1">
    <location>
        <begin position="23"/>
        <end position="43"/>
    </location>
</feature>
<feature type="compositionally biased region" description="Low complexity" evidence="1">
    <location>
        <begin position="539"/>
        <end position="561"/>
    </location>
</feature>
<feature type="compositionally biased region" description="Low complexity" evidence="1">
    <location>
        <begin position="507"/>
        <end position="526"/>
    </location>
</feature>